<name>A0A5J4TML7_9EUKA</name>
<dbReference type="GO" id="GO:0000724">
    <property type="term" value="P:double-strand break repair via homologous recombination"/>
    <property type="evidence" value="ECO:0007669"/>
    <property type="project" value="TreeGrafter"/>
</dbReference>
<evidence type="ECO:0000256" key="4">
    <source>
        <dbReference type="SAM" id="MobiDB-lite"/>
    </source>
</evidence>
<organism evidence="6 7">
    <name type="scientific">Streblomastix strix</name>
    <dbReference type="NCBI Taxonomy" id="222440"/>
    <lineage>
        <taxon>Eukaryota</taxon>
        <taxon>Metamonada</taxon>
        <taxon>Preaxostyla</taxon>
        <taxon>Oxymonadida</taxon>
        <taxon>Streblomastigidae</taxon>
        <taxon>Streblomastix</taxon>
    </lineage>
</organism>
<comment type="subcellular location">
    <subcellularLocation>
        <location evidence="1">Nucleus</location>
    </subcellularLocation>
</comment>
<evidence type="ECO:0000256" key="3">
    <source>
        <dbReference type="ARBA" id="ARBA00023242"/>
    </source>
</evidence>
<accession>A0A5J4TML7</accession>
<feature type="region of interest" description="Disordered" evidence="4">
    <location>
        <begin position="1"/>
        <end position="22"/>
    </location>
</feature>
<keyword evidence="2" id="KW-0238">DNA-binding</keyword>
<feature type="compositionally biased region" description="Basic and acidic residues" evidence="4">
    <location>
        <begin position="10"/>
        <end position="20"/>
    </location>
</feature>
<dbReference type="InterPro" id="IPR004365">
    <property type="entry name" value="NA-bd_OB_tRNA"/>
</dbReference>
<dbReference type="AlphaFoldDB" id="A0A5J4TML7"/>
<dbReference type="GO" id="GO:0003697">
    <property type="term" value="F:single-stranded DNA binding"/>
    <property type="evidence" value="ECO:0007669"/>
    <property type="project" value="TreeGrafter"/>
</dbReference>
<dbReference type="Pfam" id="PF01336">
    <property type="entry name" value="tRNA_anti-codon"/>
    <property type="match status" value="1"/>
</dbReference>
<evidence type="ECO:0000256" key="1">
    <source>
        <dbReference type="ARBA" id="ARBA00004123"/>
    </source>
</evidence>
<dbReference type="Proteomes" id="UP000324800">
    <property type="component" value="Unassembled WGS sequence"/>
</dbReference>
<sequence>MDGGFFQSPQKEEQQGRQRTLENSTLIPLTVKMLLEAKKDISQSPFQVDGADITNVEIVGLILELSAQANFINYKVDDGTGCIDVRQWNTPGVSDEDQQQDTQKEGSYVRVCGTLTITQDVKTLVAFQIHQVTDFNEITYHNLSIIHSHLIRTKGPLQTGIFDKQRQQIEQSKVMREQGQSPGRPQQGWKGQPGMTQSPQRPSFAPQQRSAPAQTEYRNGAVVETGRFGQVLSDCLQAFRSGDAINRGGLSKKDLNVRFDGRYTDQELQVHGKKNKLNLCKVYVTVYDKDFHQRIIIALETKSW</sequence>
<feature type="compositionally biased region" description="Polar residues" evidence="4">
    <location>
        <begin position="194"/>
        <end position="215"/>
    </location>
</feature>
<dbReference type="GO" id="GO:0000781">
    <property type="term" value="C:chromosome, telomeric region"/>
    <property type="evidence" value="ECO:0007669"/>
    <property type="project" value="TreeGrafter"/>
</dbReference>
<protein>
    <submittedName>
        <fullName evidence="6">Putative replication protein A2, 32kDa</fullName>
    </submittedName>
</protein>
<dbReference type="CDD" id="cd04478">
    <property type="entry name" value="RPA2_DBD_D"/>
    <property type="match status" value="1"/>
</dbReference>
<dbReference type="GO" id="GO:0006260">
    <property type="term" value="P:DNA replication"/>
    <property type="evidence" value="ECO:0007669"/>
    <property type="project" value="TreeGrafter"/>
</dbReference>
<dbReference type="PANTHER" id="PTHR13989">
    <property type="entry name" value="REPLICATION PROTEIN A-RELATED"/>
    <property type="match status" value="1"/>
</dbReference>
<dbReference type="Gene3D" id="2.40.50.140">
    <property type="entry name" value="Nucleic acid-binding proteins"/>
    <property type="match status" value="1"/>
</dbReference>
<keyword evidence="3" id="KW-0539">Nucleus</keyword>
<reference evidence="6 7" key="1">
    <citation type="submission" date="2019-03" db="EMBL/GenBank/DDBJ databases">
        <title>Single cell metagenomics reveals metabolic interactions within the superorganism composed of flagellate Streblomastix strix and complex community of Bacteroidetes bacteria on its surface.</title>
        <authorList>
            <person name="Treitli S.C."/>
            <person name="Kolisko M."/>
            <person name="Husnik F."/>
            <person name="Keeling P."/>
            <person name="Hampl V."/>
        </authorList>
    </citation>
    <scope>NUCLEOTIDE SEQUENCE [LARGE SCALE GENOMIC DNA]</scope>
    <source>
        <strain evidence="6">ST1C</strain>
    </source>
</reference>
<dbReference type="GO" id="GO:0035861">
    <property type="term" value="C:site of double-strand break"/>
    <property type="evidence" value="ECO:0007669"/>
    <property type="project" value="TreeGrafter"/>
</dbReference>
<evidence type="ECO:0000313" key="7">
    <source>
        <dbReference type="Proteomes" id="UP000324800"/>
    </source>
</evidence>
<evidence type="ECO:0000256" key="2">
    <source>
        <dbReference type="ARBA" id="ARBA00023125"/>
    </source>
</evidence>
<evidence type="ECO:0000313" key="6">
    <source>
        <dbReference type="EMBL" id="KAA6359070.1"/>
    </source>
</evidence>
<proteinExistence type="predicted"/>
<dbReference type="PANTHER" id="PTHR13989:SF16">
    <property type="entry name" value="REPLICATION PROTEIN A2"/>
    <property type="match status" value="1"/>
</dbReference>
<gene>
    <name evidence="6" type="ORF">EZS28_045403</name>
</gene>
<evidence type="ECO:0000259" key="5">
    <source>
        <dbReference type="Pfam" id="PF01336"/>
    </source>
</evidence>
<feature type="region of interest" description="Disordered" evidence="4">
    <location>
        <begin position="168"/>
        <end position="215"/>
    </location>
</feature>
<dbReference type="InterPro" id="IPR012340">
    <property type="entry name" value="NA-bd_OB-fold"/>
</dbReference>
<dbReference type="InterPro" id="IPR040260">
    <property type="entry name" value="RFA2-like"/>
</dbReference>
<dbReference type="OrthoDB" id="25571at2759"/>
<comment type="caution">
    <text evidence="6">The sequence shown here is derived from an EMBL/GenBank/DDBJ whole genome shotgun (WGS) entry which is preliminary data.</text>
</comment>
<dbReference type="SUPFAM" id="SSF50249">
    <property type="entry name" value="Nucleic acid-binding proteins"/>
    <property type="match status" value="1"/>
</dbReference>
<feature type="domain" description="OB" evidence="5">
    <location>
        <begin position="56"/>
        <end position="130"/>
    </location>
</feature>
<dbReference type="EMBL" id="SNRW01028951">
    <property type="protein sequence ID" value="KAA6359070.1"/>
    <property type="molecule type" value="Genomic_DNA"/>
</dbReference>
<dbReference type="GO" id="GO:0006289">
    <property type="term" value="P:nucleotide-excision repair"/>
    <property type="evidence" value="ECO:0007669"/>
    <property type="project" value="TreeGrafter"/>
</dbReference>
<dbReference type="GO" id="GO:0005662">
    <property type="term" value="C:DNA replication factor A complex"/>
    <property type="evidence" value="ECO:0007669"/>
    <property type="project" value="TreeGrafter"/>
</dbReference>